<evidence type="ECO:0000313" key="2">
    <source>
        <dbReference type="EMBL" id="KAE8654056.1"/>
    </source>
</evidence>
<comment type="caution">
    <text evidence="2">The sequence shown here is derived from an EMBL/GenBank/DDBJ whole genome shotgun (WGS) entry which is preliminary data.</text>
</comment>
<reference evidence="2" key="1">
    <citation type="submission" date="2019-09" db="EMBL/GenBank/DDBJ databases">
        <title>Draft genome information of white flower Hibiscus syriacus.</title>
        <authorList>
            <person name="Kim Y.-M."/>
        </authorList>
    </citation>
    <scope>NUCLEOTIDE SEQUENCE [LARGE SCALE GENOMIC DNA]</scope>
    <source>
        <strain evidence="2">YM2019G1</strain>
    </source>
</reference>
<evidence type="ECO:0000313" key="3">
    <source>
        <dbReference type="Proteomes" id="UP000436088"/>
    </source>
</evidence>
<dbReference type="Proteomes" id="UP000436088">
    <property type="component" value="Unassembled WGS sequence"/>
</dbReference>
<protein>
    <submittedName>
        <fullName evidence="2">Uncharacterized protein</fullName>
    </submittedName>
</protein>
<dbReference type="EMBL" id="VEPZ02001788">
    <property type="protein sequence ID" value="KAE8654056.1"/>
    <property type="molecule type" value="Genomic_DNA"/>
</dbReference>
<sequence>MSLPDRVTSVVDQIALHSNQTSFNDNHKIEYGAGDSVSSNTNDAEPNPKHGWPLSALQLPLLLILVYQNRIYKDVIANG</sequence>
<name>A0A6A2WWA1_HIBSY</name>
<proteinExistence type="predicted"/>
<organism evidence="2 3">
    <name type="scientific">Hibiscus syriacus</name>
    <name type="common">Rose of Sharon</name>
    <dbReference type="NCBI Taxonomy" id="106335"/>
    <lineage>
        <taxon>Eukaryota</taxon>
        <taxon>Viridiplantae</taxon>
        <taxon>Streptophyta</taxon>
        <taxon>Embryophyta</taxon>
        <taxon>Tracheophyta</taxon>
        <taxon>Spermatophyta</taxon>
        <taxon>Magnoliopsida</taxon>
        <taxon>eudicotyledons</taxon>
        <taxon>Gunneridae</taxon>
        <taxon>Pentapetalae</taxon>
        <taxon>rosids</taxon>
        <taxon>malvids</taxon>
        <taxon>Malvales</taxon>
        <taxon>Malvaceae</taxon>
        <taxon>Malvoideae</taxon>
        <taxon>Hibiscus</taxon>
    </lineage>
</organism>
<keyword evidence="3" id="KW-1185">Reference proteome</keyword>
<accession>A0A6A2WWA1</accession>
<dbReference type="AlphaFoldDB" id="A0A6A2WWA1"/>
<gene>
    <name evidence="2" type="ORF">F3Y22_tig00117056pilonHSYRG00763</name>
</gene>
<feature type="region of interest" description="Disordered" evidence="1">
    <location>
        <begin position="25"/>
        <end position="49"/>
    </location>
</feature>
<evidence type="ECO:0000256" key="1">
    <source>
        <dbReference type="SAM" id="MobiDB-lite"/>
    </source>
</evidence>